<evidence type="ECO:0000313" key="9">
    <source>
        <dbReference type="Proteomes" id="UP000228976"/>
    </source>
</evidence>
<evidence type="ECO:0000256" key="4">
    <source>
        <dbReference type="ARBA" id="ARBA00058905"/>
    </source>
</evidence>
<evidence type="ECO:0000256" key="1">
    <source>
        <dbReference type="ARBA" id="ARBA00005336"/>
    </source>
</evidence>
<feature type="domain" description="Fibronectin type III-like" evidence="7">
    <location>
        <begin position="606"/>
        <end position="677"/>
    </location>
</feature>
<dbReference type="GO" id="GO:0005975">
    <property type="term" value="P:carbohydrate metabolic process"/>
    <property type="evidence" value="ECO:0007669"/>
    <property type="project" value="InterPro"/>
</dbReference>
<evidence type="ECO:0000259" key="7">
    <source>
        <dbReference type="SMART" id="SM01217"/>
    </source>
</evidence>
<dbReference type="PANTHER" id="PTHR42715:SF10">
    <property type="entry name" value="BETA-GLUCOSIDASE"/>
    <property type="match status" value="1"/>
</dbReference>
<accession>A0A261FC78</accession>
<dbReference type="Proteomes" id="UP000228976">
    <property type="component" value="Unassembled WGS sequence"/>
</dbReference>
<comment type="subunit">
    <text evidence="2">Homotetramer.</text>
</comment>
<sequence length="769" mass="85106">MSSTDNQENEEIQGTQHSVVHSAAEATSLKASDLTIEEQASLTSGSDAWHLTPVKRVGLEGFMITDGPHGLRKAEGLIDHPNTVPATCFPPAAAMASSWNPEVARKTGVAMGEECRQEKVAVILGPGVNIKRNPLDGRSFEFWSEDPFLAGHEAIGIVEGVQSQGIGTSLKHFTANNQETDRFQIDERISERALREIYLPAFEHIVKTCEPWTMMCAYNKINGHYSSQNKWLLTDVLRKEWGFSSIIMSDWGAVHDRVASINAGLNLEMPPSNTDNQVVEAVRMGKISAGQLEKMAQGMIELIEKVRPAMQTDFTYDVDAHDEVAYEAALESIVLLKNESNLLPLQAEGEQTYAFIGEFVRTPRYQGGGSSHINPTKVTSVLHALELESNAELKKRVEFVPGFTLDNEPQSQELTNQALEAAKKHDVVVLFLGLPDIDESEGYDRTTLAIPAKQVELLKQVSAVNKNTVVVLSNGSVVDLREVTAHSQAIVETWLMGQAGGRAVLDTLVGRSNPSGRLAETFPLRLQDVPNYETWPGGEHVTEYNDGIYVGYRHYDTVGVPVAFPFGFGLSYTSFAYENVKAELTSPRTARVELDVHNTGDRDGAEVVELYVCPPTDCAVDRPVHELKGFAKVFVKAGEREHVMIDLDERSFAYWSEARHDWHVQAGTYQLQVARSSRDVVETLPVDIADDDKSMPLDEMNSLAEWIRDSHAYELYLKNGGKPFDVDVDDKAQEMFTAMPFANAVGFTQDATSREAMYQAVEQLRAEGQ</sequence>
<dbReference type="InterPro" id="IPR002772">
    <property type="entry name" value="Glyco_hydro_3_C"/>
</dbReference>
<dbReference type="Pfam" id="PF14310">
    <property type="entry name" value="Fn3-like"/>
    <property type="match status" value="1"/>
</dbReference>
<evidence type="ECO:0000256" key="2">
    <source>
        <dbReference type="ARBA" id="ARBA00011881"/>
    </source>
</evidence>
<dbReference type="FunFam" id="2.60.40.10:FF:000495">
    <property type="entry name" value="Periplasmic beta-glucosidase"/>
    <property type="match status" value="1"/>
</dbReference>
<dbReference type="AlphaFoldDB" id="A0A261FC78"/>
<dbReference type="InterPro" id="IPR013783">
    <property type="entry name" value="Ig-like_fold"/>
</dbReference>
<evidence type="ECO:0000256" key="3">
    <source>
        <dbReference type="ARBA" id="ARBA00022801"/>
    </source>
</evidence>
<dbReference type="InterPro" id="IPR050288">
    <property type="entry name" value="Cellulose_deg_GH3"/>
</dbReference>
<dbReference type="OrthoDB" id="3187421at2"/>
<dbReference type="InterPro" id="IPR036881">
    <property type="entry name" value="Glyco_hydro_3_C_sf"/>
</dbReference>
<dbReference type="InterPro" id="IPR036962">
    <property type="entry name" value="Glyco_hydro_3_N_sf"/>
</dbReference>
<dbReference type="Gene3D" id="3.20.20.300">
    <property type="entry name" value="Glycoside hydrolase, family 3, N-terminal domain"/>
    <property type="match status" value="2"/>
</dbReference>
<dbReference type="RefSeq" id="WP_094689198.1">
    <property type="nucleotide sequence ID" value="NZ_JACBYZ010000001.1"/>
</dbReference>
<gene>
    <name evidence="8" type="ORF">AEAE_0066</name>
</gene>
<dbReference type="PRINTS" id="PR00133">
    <property type="entry name" value="GLHYDRLASE3"/>
</dbReference>
<dbReference type="InterPro" id="IPR026891">
    <property type="entry name" value="Fn3-like"/>
</dbReference>
<dbReference type="InterPro" id="IPR001764">
    <property type="entry name" value="Glyco_hydro_3_N"/>
</dbReference>
<dbReference type="SUPFAM" id="SSF51445">
    <property type="entry name" value="(Trans)glycosidases"/>
    <property type="match status" value="1"/>
</dbReference>
<evidence type="ECO:0000313" key="8">
    <source>
        <dbReference type="EMBL" id="OZG56757.1"/>
    </source>
</evidence>
<dbReference type="EMBL" id="MWWU01000001">
    <property type="protein sequence ID" value="OZG56757.1"/>
    <property type="molecule type" value="Genomic_DNA"/>
</dbReference>
<evidence type="ECO:0000256" key="5">
    <source>
        <dbReference type="ARBA" id="ARBA00074219"/>
    </source>
</evidence>
<dbReference type="Gene3D" id="2.60.40.10">
    <property type="entry name" value="Immunoglobulins"/>
    <property type="match status" value="1"/>
</dbReference>
<keyword evidence="3 8" id="KW-0378">Hydrolase</keyword>
<dbReference type="SUPFAM" id="SSF52279">
    <property type="entry name" value="Beta-D-glucan exohydrolase, C-terminal domain"/>
    <property type="match status" value="1"/>
</dbReference>
<feature type="compositionally biased region" description="Polar residues" evidence="6">
    <location>
        <begin position="1"/>
        <end position="19"/>
    </location>
</feature>
<organism evidence="8 9">
    <name type="scientific">Aeriscardovia aeriphila</name>
    <dbReference type="NCBI Taxonomy" id="218139"/>
    <lineage>
        <taxon>Bacteria</taxon>
        <taxon>Bacillati</taxon>
        <taxon>Actinomycetota</taxon>
        <taxon>Actinomycetes</taxon>
        <taxon>Bifidobacteriales</taxon>
        <taxon>Bifidobacteriaceae</taxon>
        <taxon>Aeriscardovia</taxon>
    </lineage>
</organism>
<dbReference type="InterPro" id="IPR017853">
    <property type="entry name" value="GH"/>
</dbReference>
<dbReference type="Gene3D" id="3.40.50.1700">
    <property type="entry name" value="Glycoside hydrolase family 3 C-terminal domain"/>
    <property type="match status" value="2"/>
</dbReference>
<name>A0A261FC78_9BIFI</name>
<comment type="similarity">
    <text evidence="1">Belongs to the glycosyl hydrolase 3 family.</text>
</comment>
<comment type="caution">
    <text evidence="8">The sequence shown here is derived from an EMBL/GenBank/DDBJ whole genome shotgun (WGS) entry which is preliminary data.</text>
</comment>
<dbReference type="SMART" id="SM01217">
    <property type="entry name" value="Fn3_like"/>
    <property type="match status" value="1"/>
</dbReference>
<keyword evidence="9" id="KW-1185">Reference proteome</keyword>
<comment type="function">
    <text evidence="4">Catalyzes the hydrolysis of a non-reducing terminal alpha-L-arabinopyranosidic linkage in ginsenoside Rb2 (alpha-L-arabinopyranosyl-(1-&gt;6)-alpha-D-glucopyranosyl) to release alpha-D-glucopyranosyl (Rd). It is not able to hydrolyze alpha-L-arabinofuranosyl-(1-&gt;6)-alpha-D-glucopyranosyl (Rc).</text>
</comment>
<proteinExistence type="inferred from homology"/>
<reference evidence="8 9" key="1">
    <citation type="journal article" date="2017" name="BMC Genomics">
        <title>Comparative genomic and phylogenomic analyses of the Bifidobacteriaceae family.</title>
        <authorList>
            <person name="Lugli G.A."/>
            <person name="Milani C."/>
            <person name="Turroni F."/>
            <person name="Duranti S."/>
            <person name="Mancabelli L."/>
            <person name="Mangifesta M."/>
            <person name="Ferrario C."/>
            <person name="Modesto M."/>
            <person name="Mattarelli P."/>
            <person name="Jiri K."/>
            <person name="van Sinderen D."/>
            <person name="Ventura M."/>
        </authorList>
    </citation>
    <scope>NUCLEOTIDE SEQUENCE [LARGE SCALE GENOMIC DNA]</scope>
    <source>
        <strain evidence="8 9">LMG 21773</strain>
    </source>
</reference>
<evidence type="ECO:0000256" key="6">
    <source>
        <dbReference type="SAM" id="MobiDB-lite"/>
    </source>
</evidence>
<protein>
    <recommendedName>
        <fullName evidence="5">Exo-alpha-(1-&gt;6)-L-arabinopyranosidase</fullName>
    </recommendedName>
</protein>
<dbReference type="PANTHER" id="PTHR42715">
    <property type="entry name" value="BETA-GLUCOSIDASE"/>
    <property type="match status" value="1"/>
</dbReference>
<dbReference type="GO" id="GO:0008422">
    <property type="term" value="F:beta-glucosidase activity"/>
    <property type="evidence" value="ECO:0007669"/>
    <property type="project" value="UniProtKB-ARBA"/>
</dbReference>
<feature type="region of interest" description="Disordered" evidence="6">
    <location>
        <begin position="1"/>
        <end position="21"/>
    </location>
</feature>
<dbReference type="Pfam" id="PF01915">
    <property type="entry name" value="Glyco_hydro_3_C"/>
    <property type="match status" value="1"/>
</dbReference>
<dbReference type="Pfam" id="PF00933">
    <property type="entry name" value="Glyco_hydro_3"/>
    <property type="match status" value="1"/>
</dbReference>